<name>A0ACB8YI41_ARCLA</name>
<comment type="caution">
    <text evidence="1">The sequence shown here is derived from an EMBL/GenBank/DDBJ whole genome shotgun (WGS) entry which is preliminary data.</text>
</comment>
<keyword evidence="2" id="KW-1185">Reference proteome</keyword>
<reference evidence="2" key="1">
    <citation type="journal article" date="2022" name="Mol. Ecol. Resour.">
        <title>The genomes of chicory, endive, great burdock and yacon provide insights into Asteraceae palaeo-polyploidization history and plant inulin production.</title>
        <authorList>
            <person name="Fan W."/>
            <person name="Wang S."/>
            <person name="Wang H."/>
            <person name="Wang A."/>
            <person name="Jiang F."/>
            <person name="Liu H."/>
            <person name="Zhao H."/>
            <person name="Xu D."/>
            <person name="Zhang Y."/>
        </authorList>
    </citation>
    <scope>NUCLEOTIDE SEQUENCE [LARGE SCALE GENOMIC DNA]</scope>
    <source>
        <strain evidence="2">cv. Niubang</strain>
    </source>
</reference>
<sequence length="82" mass="9030">MMDARRSCKVCKCRYGGQMELCGGCRLHSWWGFEDEGLMIIVGDEGELNDGFVCGALTSPSDLLSFSVDLIEGKTKDEMLTS</sequence>
<protein>
    <submittedName>
        <fullName evidence="1">Uncharacterized protein</fullName>
    </submittedName>
</protein>
<evidence type="ECO:0000313" key="1">
    <source>
        <dbReference type="EMBL" id="KAI3684931.1"/>
    </source>
</evidence>
<dbReference type="EMBL" id="CM042058">
    <property type="protein sequence ID" value="KAI3684931.1"/>
    <property type="molecule type" value="Genomic_DNA"/>
</dbReference>
<evidence type="ECO:0000313" key="2">
    <source>
        <dbReference type="Proteomes" id="UP001055879"/>
    </source>
</evidence>
<proteinExistence type="predicted"/>
<accession>A0ACB8YI41</accession>
<gene>
    <name evidence="1" type="ORF">L6452_34160</name>
</gene>
<reference evidence="1 2" key="2">
    <citation type="journal article" date="2022" name="Mol. Ecol. Resour.">
        <title>The genomes of chicory, endive, great burdock and yacon provide insights into Asteraceae paleo-polyploidization history and plant inulin production.</title>
        <authorList>
            <person name="Fan W."/>
            <person name="Wang S."/>
            <person name="Wang H."/>
            <person name="Wang A."/>
            <person name="Jiang F."/>
            <person name="Liu H."/>
            <person name="Zhao H."/>
            <person name="Xu D."/>
            <person name="Zhang Y."/>
        </authorList>
    </citation>
    <scope>NUCLEOTIDE SEQUENCE [LARGE SCALE GENOMIC DNA]</scope>
    <source>
        <strain evidence="2">cv. Niubang</strain>
    </source>
</reference>
<dbReference type="Proteomes" id="UP001055879">
    <property type="component" value="Linkage Group LG12"/>
</dbReference>
<organism evidence="1 2">
    <name type="scientific">Arctium lappa</name>
    <name type="common">Greater burdock</name>
    <name type="synonym">Lappa major</name>
    <dbReference type="NCBI Taxonomy" id="4217"/>
    <lineage>
        <taxon>Eukaryota</taxon>
        <taxon>Viridiplantae</taxon>
        <taxon>Streptophyta</taxon>
        <taxon>Embryophyta</taxon>
        <taxon>Tracheophyta</taxon>
        <taxon>Spermatophyta</taxon>
        <taxon>Magnoliopsida</taxon>
        <taxon>eudicotyledons</taxon>
        <taxon>Gunneridae</taxon>
        <taxon>Pentapetalae</taxon>
        <taxon>asterids</taxon>
        <taxon>campanulids</taxon>
        <taxon>Asterales</taxon>
        <taxon>Asteraceae</taxon>
        <taxon>Carduoideae</taxon>
        <taxon>Cardueae</taxon>
        <taxon>Arctiinae</taxon>
        <taxon>Arctium</taxon>
    </lineage>
</organism>